<dbReference type="Gene3D" id="3.10.20.30">
    <property type="match status" value="1"/>
</dbReference>
<evidence type="ECO:0000256" key="5">
    <source>
        <dbReference type="ARBA" id="ARBA00023014"/>
    </source>
</evidence>
<dbReference type="PANTHER" id="PTHR23426">
    <property type="entry name" value="FERREDOXIN/ADRENODOXIN"/>
    <property type="match status" value="1"/>
</dbReference>
<evidence type="ECO:0000313" key="8">
    <source>
        <dbReference type="EMBL" id="TZE80261.1"/>
    </source>
</evidence>
<accession>A0A5D8Q706</accession>
<evidence type="ECO:0000256" key="6">
    <source>
        <dbReference type="ARBA" id="ARBA00034078"/>
    </source>
</evidence>
<dbReference type="CDD" id="cd00207">
    <property type="entry name" value="fer2"/>
    <property type="match status" value="1"/>
</dbReference>
<dbReference type="GO" id="GO:0140647">
    <property type="term" value="P:P450-containing electron transport chain"/>
    <property type="evidence" value="ECO:0007669"/>
    <property type="project" value="InterPro"/>
</dbReference>
<dbReference type="GO" id="GO:0009055">
    <property type="term" value="F:electron transfer activity"/>
    <property type="evidence" value="ECO:0007669"/>
    <property type="project" value="TreeGrafter"/>
</dbReference>
<sequence length="99" mass="11165">MKYHLTFEPEKKTVEVEKGTTILEAAMNNNIVMRHYCGGNLQCTTYRVIIRNGKENLSPMAEKEKAALQGKAYLNYRLSCQAKIYGDVTVFVATSSLLD</sequence>
<organism evidence="8 9">
    <name type="scientific">Calorimonas adulescens</name>
    <dbReference type="NCBI Taxonomy" id="2606906"/>
    <lineage>
        <taxon>Bacteria</taxon>
        <taxon>Bacillati</taxon>
        <taxon>Bacillota</taxon>
        <taxon>Clostridia</taxon>
        <taxon>Thermoanaerobacterales</taxon>
        <taxon>Thermoanaerobacteraceae</taxon>
        <taxon>Calorimonas</taxon>
    </lineage>
</organism>
<protein>
    <submittedName>
        <fullName evidence="8">2Fe-2S iron-sulfur cluster binding domain-containing protein</fullName>
    </submittedName>
</protein>
<evidence type="ECO:0000313" key="9">
    <source>
        <dbReference type="Proteomes" id="UP000322976"/>
    </source>
</evidence>
<comment type="caution">
    <text evidence="8">The sequence shown here is derived from an EMBL/GenBank/DDBJ whole genome shotgun (WGS) entry which is preliminary data.</text>
</comment>
<evidence type="ECO:0000256" key="3">
    <source>
        <dbReference type="ARBA" id="ARBA00022723"/>
    </source>
</evidence>
<dbReference type="InterPro" id="IPR001041">
    <property type="entry name" value="2Fe-2S_ferredoxin-type"/>
</dbReference>
<dbReference type="InterPro" id="IPR012675">
    <property type="entry name" value="Beta-grasp_dom_sf"/>
</dbReference>
<gene>
    <name evidence="8" type="ORF">FWJ32_12980</name>
</gene>
<keyword evidence="9" id="KW-1185">Reference proteome</keyword>
<dbReference type="SUPFAM" id="SSF54292">
    <property type="entry name" value="2Fe-2S ferredoxin-like"/>
    <property type="match status" value="1"/>
</dbReference>
<evidence type="ECO:0000256" key="1">
    <source>
        <dbReference type="ARBA" id="ARBA00010914"/>
    </source>
</evidence>
<evidence type="ECO:0000256" key="2">
    <source>
        <dbReference type="ARBA" id="ARBA00022714"/>
    </source>
</evidence>
<name>A0A5D8Q706_9THEO</name>
<dbReference type="PANTHER" id="PTHR23426:SF65">
    <property type="entry name" value="FERREDOXIN-2, MITOCHONDRIAL"/>
    <property type="match status" value="1"/>
</dbReference>
<dbReference type="AlphaFoldDB" id="A0A5D8Q706"/>
<dbReference type="PROSITE" id="PS51085">
    <property type="entry name" value="2FE2S_FER_2"/>
    <property type="match status" value="1"/>
</dbReference>
<reference evidence="8 9" key="1">
    <citation type="submission" date="2019-08" db="EMBL/GenBank/DDBJ databases">
        <title>Calorimonas adulescens gen. nov., sp. nov., an anaerobic thermophilic bacterium from Sakhalin hot spring.</title>
        <authorList>
            <person name="Khomyakova M.A."/>
            <person name="Merkel A.Y."/>
            <person name="Novikov A."/>
            <person name="Bonch-Osmolovskaya E.A."/>
            <person name="Slobodkin A.I."/>
        </authorList>
    </citation>
    <scope>NUCLEOTIDE SEQUENCE [LARGE SCALE GENOMIC DNA]</scope>
    <source>
        <strain evidence="8 9">A05MB</strain>
    </source>
</reference>
<proteinExistence type="inferred from homology"/>
<keyword evidence="3" id="KW-0479">Metal-binding</keyword>
<evidence type="ECO:0000259" key="7">
    <source>
        <dbReference type="PROSITE" id="PS51085"/>
    </source>
</evidence>
<keyword evidence="2" id="KW-0001">2Fe-2S</keyword>
<dbReference type="InterPro" id="IPR036010">
    <property type="entry name" value="2Fe-2S_ferredoxin-like_sf"/>
</dbReference>
<dbReference type="RefSeq" id="WP_149546391.1">
    <property type="nucleotide sequence ID" value="NZ_VTPS01000037.1"/>
</dbReference>
<dbReference type="GO" id="GO:0046872">
    <property type="term" value="F:metal ion binding"/>
    <property type="evidence" value="ECO:0007669"/>
    <property type="project" value="UniProtKB-KW"/>
</dbReference>
<dbReference type="Pfam" id="PF00111">
    <property type="entry name" value="Fer2"/>
    <property type="match status" value="1"/>
</dbReference>
<keyword evidence="5" id="KW-0411">Iron-sulfur</keyword>
<comment type="similarity">
    <text evidence="1">Belongs to the adrenodoxin/putidaredoxin family.</text>
</comment>
<dbReference type="EMBL" id="VTPS01000037">
    <property type="protein sequence ID" value="TZE80261.1"/>
    <property type="molecule type" value="Genomic_DNA"/>
</dbReference>
<comment type="cofactor">
    <cofactor evidence="6">
        <name>[2Fe-2S] cluster</name>
        <dbReference type="ChEBI" id="CHEBI:190135"/>
    </cofactor>
</comment>
<dbReference type="GO" id="GO:0051537">
    <property type="term" value="F:2 iron, 2 sulfur cluster binding"/>
    <property type="evidence" value="ECO:0007669"/>
    <property type="project" value="UniProtKB-KW"/>
</dbReference>
<evidence type="ECO:0000256" key="4">
    <source>
        <dbReference type="ARBA" id="ARBA00023004"/>
    </source>
</evidence>
<keyword evidence="4" id="KW-0408">Iron</keyword>
<dbReference type="InterPro" id="IPR001055">
    <property type="entry name" value="Adrenodoxin-like"/>
</dbReference>
<feature type="domain" description="2Fe-2S ferredoxin-type" evidence="7">
    <location>
        <begin position="3"/>
        <end position="96"/>
    </location>
</feature>
<dbReference type="Proteomes" id="UP000322976">
    <property type="component" value="Unassembled WGS sequence"/>
</dbReference>